<sequence>MEINENVQTSTENQQSTNDNHNYDNRRSYNNLPIQPGECLVPIRVDWEMVKHFNMCQDNLETWHIGPNKVLVAFAPVKIKDKPAALKQFNADVREHFASFKSDDVLSLDQFMDEAVSEDDKGFEPASPENLEETVMLRMIIQDLLKKIHEINPKYGRILDLICEDYTKGQILDELGLGKSQGYADIKAAQTLAKKLYFGE</sequence>
<dbReference type="RefSeq" id="WP_055291324.1">
    <property type="nucleotide sequence ID" value="NZ_CP173382.1"/>
</dbReference>
<evidence type="ECO:0000313" key="2">
    <source>
        <dbReference type="EMBL" id="CUN27369.1"/>
    </source>
</evidence>
<dbReference type="GeneID" id="97391747"/>
<dbReference type="EMBL" id="CYYA01000035">
    <property type="protein sequence ID" value="CUN27369.1"/>
    <property type="molecule type" value="Genomic_DNA"/>
</dbReference>
<feature type="region of interest" description="Disordered" evidence="1">
    <location>
        <begin position="1"/>
        <end position="29"/>
    </location>
</feature>
<evidence type="ECO:0000313" key="3">
    <source>
        <dbReference type="Proteomes" id="UP000095492"/>
    </source>
</evidence>
<name>A0A173VIU9_EUBRA</name>
<evidence type="ECO:0000256" key="1">
    <source>
        <dbReference type="SAM" id="MobiDB-lite"/>
    </source>
</evidence>
<reference evidence="2 3" key="1">
    <citation type="submission" date="2015-09" db="EMBL/GenBank/DDBJ databases">
        <authorList>
            <consortium name="Pathogen Informatics"/>
        </authorList>
    </citation>
    <scope>NUCLEOTIDE SEQUENCE [LARGE SCALE GENOMIC DNA]</scope>
    <source>
        <strain evidence="2 3">2789STDY5608891</strain>
    </source>
</reference>
<dbReference type="Proteomes" id="UP000095492">
    <property type="component" value="Unassembled WGS sequence"/>
</dbReference>
<feature type="compositionally biased region" description="Polar residues" evidence="1">
    <location>
        <begin position="1"/>
        <end position="20"/>
    </location>
</feature>
<dbReference type="OrthoDB" id="1986192at2"/>
<proteinExistence type="predicted"/>
<accession>A0A173VIU9</accession>
<gene>
    <name evidence="2" type="ORF">ERS852448_03012</name>
</gene>
<dbReference type="AlphaFoldDB" id="A0A173VIU9"/>
<protein>
    <submittedName>
        <fullName evidence="2">Uncharacterized protein</fullName>
    </submittedName>
</protein>
<organism evidence="2 3">
    <name type="scientific">Eubacterium ramulus</name>
    <dbReference type="NCBI Taxonomy" id="39490"/>
    <lineage>
        <taxon>Bacteria</taxon>
        <taxon>Bacillati</taxon>
        <taxon>Bacillota</taxon>
        <taxon>Clostridia</taxon>
        <taxon>Eubacteriales</taxon>
        <taxon>Eubacteriaceae</taxon>
        <taxon>Eubacterium</taxon>
    </lineage>
</organism>